<organism evidence="2 3">
    <name type="scientific">Pleurotus eryngii</name>
    <name type="common">Boletus of the steppes</name>
    <dbReference type="NCBI Taxonomy" id="5323"/>
    <lineage>
        <taxon>Eukaryota</taxon>
        <taxon>Fungi</taxon>
        <taxon>Dikarya</taxon>
        <taxon>Basidiomycota</taxon>
        <taxon>Agaricomycotina</taxon>
        <taxon>Agaricomycetes</taxon>
        <taxon>Agaricomycetidae</taxon>
        <taxon>Agaricales</taxon>
        <taxon>Pleurotineae</taxon>
        <taxon>Pleurotaceae</taxon>
        <taxon>Pleurotus</taxon>
    </lineage>
</organism>
<dbReference type="Proteomes" id="UP000807025">
    <property type="component" value="Unassembled WGS sequence"/>
</dbReference>
<dbReference type="EMBL" id="MU154588">
    <property type="protein sequence ID" value="KAF9493269.1"/>
    <property type="molecule type" value="Genomic_DNA"/>
</dbReference>
<comment type="caution">
    <text evidence="2">The sequence shown here is derived from an EMBL/GenBank/DDBJ whole genome shotgun (WGS) entry which is preliminary data.</text>
</comment>
<gene>
    <name evidence="2" type="ORF">BDN71DRAFT_1483540</name>
</gene>
<accession>A0A9P6DDT8</accession>
<dbReference type="InterPro" id="IPR041457">
    <property type="entry name" value="CxC2_KDZ-assoc"/>
</dbReference>
<reference evidence="2" key="1">
    <citation type="submission" date="2020-11" db="EMBL/GenBank/DDBJ databases">
        <authorList>
            <consortium name="DOE Joint Genome Institute"/>
            <person name="Ahrendt S."/>
            <person name="Riley R."/>
            <person name="Andreopoulos W."/>
            <person name="Labutti K."/>
            <person name="Pangilinan J."/>
            <person name="Ruiz-Duenas F.J."/>
            <person name="Barrasa J.M."/>
            <person name="Sanchez-Garcia M."/>
            <person name="Camarero S."/>
            <person name="Miyauchi S."/>
            <person name="Serrano A."/>
            <person name="Linde D."/>
            <person name="Babiker R."/>
            <person name="Drula E."/>
            <person name="Ayuso-Fernandez I."/>
            <person name="Pacheco R."/>
            <person name="Padilla G."/>
            <person name="Ferreira P."/>
            <person name="Barriuso J."/>
            <person name="Kellner H."/>
            <person name="Castanera R."/>
            <person name="Alfaro M."/>
            <person name="Ramirez L."/>
            <person name="Pisabarro A.G."/>
            <person name="Kuo A."/>
            <person name="Tritt A."/>
            <person name="Lipzen A."/>
            <person name="He G."/>
            <person name="Yan M."/>
            <person name="Ng V."/>
            <person name="Cullen D."/>
            <person name="Martin F."/>
            <person name="Rosso M.-N."/>
            <person name="Henrissat B."/>
            <person name="Hibbett D."/>
            <person name="Martinez A.T."/>
            <person name="Grigoriev I.V."/>
        </authorList>
    </citation>
    <scope>NUCLEOTIDE SEQUENCE</scope>
    <source>
        <strain evidence="2">ATCC 90797</strain>
    </source>
</reference>
<sequence>MSMEGRNLTGDSSGETSGTQIFLDKLLKQNGHLRAIACLRLGCTSKEALYRCRDCFYSGMYCWDCIVVRHLQTPFHRVQIWQNRFFTDNSLQLLNYTISLGHNGVACVGPLDIAKDFVVIDNSGIHVVNLAFCSCYEPDKPHTQHNQLLCHKLFPATLQQPQAAFSFEVLKTFHLLTLQSKVTAYDFYRALEQKTDNVGLKNLPVSMMCVYRDLFAAKHSGRGHDPDGIKATECSQVAVECPTCSHPERNLSQHWASVPVEQWWLYLLILTMDANFRLKNWNQWHAINQANQKHSVGYSSTGIEGVICGHHSLPCLVIVSDTRSRYANMDFLLFQTLVRVTFGRLLLSYDIACQYSRDLFRCMKQMPTTLQLSDNAASCFDFVVPKFHLYGHGMQYCTQSDLEDPERWWAHINPSCPI</sequence>
<evidence type="ECO:0000313" key="2">
    <source>
        <dbReference type="EMBL" id="KAF9493269.1"/>
    </source>
</evidence>
<dbReference type="Pfam" id="PF18803">
    <property type="entry name" value="CxC2"/>
    <property type="match status" value="1"/>
</dbReference>
<feature type="domain" description="CxC2-like cysteine cluster KDZ transposase-associated" evidence="1">
    <location>
        <begin position="91"/>
        <end position="199"/>
    </location>
</feature>
<proteinExistence type="predicted"/>
<name>A0A9P6DDT8_PLEER</name>
<dbReference type="InterPro" id="IPR040521">
    <property type="entry name" value="KDZ"/>
</dbReference>
<evidence type="ECO:0000313" key="3">
    <source>
        <dbReference type="Proteomes" id="UP000807025"/>
    </source>
</evidence>
<dbReference type="OrthoDB" id="3149508at2759"/>
<dbReference type="Pfam" id="PF18758">
    <property type="entry name" value="KDZ"/>
    <property type="match status" value="1"/>
</dbReference>
<keyword evidence="3" id="KW-1185">Reference proteome</keyword>
<protein>
    <recommendedName>
        <fullName evidence="1">CxC2-like cysteine cluster KDZ transposase-associated domain-containing protein</fullName>
    </recommendedName>
</protein>
<dbReference type="AlphaFoldDB" id="A0A9P6DDT8"/>
<evidence type="ECO:0000259" key="1">
    <source>
        <dbReference type="Pfam" id="PF18803"/>
    </source>
</evidence>